<evidence type="ECO:0000256" key="7">
    <source>
        <dbReference type="ARBA" id="ARBA00023033"/>
    </source>
</evidence>
<keyword evidence="6 8" id="KW-0408">Iron</keyword>
<dbReference type="Pfam" id="PF00067">
    <property type="entry name" value="p450"/>
    <property type="match status" value="1"/>
</dbReference>
<accession>A0ABW3ME58</accession>
<sequence>MWDTSELYARVEVTGRLPFPATSRGRCRDVALGGYQLPAGSQVYVAPYVIHRDERWWHHPELYQPERWLSAQPPHARYSYVPFGSGPRYCAGGHLGLVQVTLLLAEMITNYRISVPKASDVRKRCRSILLPDDLRARWDTRPDA</sequence>
<dbReference type="PANTHER" id="PTHR24279">
    <property type="entry name" value="CYTOCHROME P450"/>
    <property type="match status" value="1"/>
</dbReference>
<evidence type="ECO:0000256" key="5">
    <source>
        <dbReference type="ARBA" id="ARBA00023002"/>
    </source>
</evidence>
<dbReference type="Proteomes" id="UP001597045">
    <property type="component" value="Unassembled WGS sequence"/>
</dbReference>
<dbReference type="SUPFAM" id="SSF48264">
    <property type="entry name" value="Cytochrome P450"/>
    <property type="match status" value="1"/>
</dbReference>
<evidence type="ECO:0000313" key="10">
    <source>
        <dbReference type="Proteomes" id="UP001597045"/>
    </source>
</evidence>
<evidence type="ECO:0000256" key="8">
    <source>
        <dbReference type="RuleBase" id="RU000461"/>
    </source>
</evidence>
<proteinExistence type="inferred from homology"/>
<dbReference type="EMBL" id="JBHTIS010001842">
    <property type="protein sequence ID" value="MFD1048872.1"/>
    <property type="molecule type" value="Genomic_DNA"/>
</dbReference>
<keyword evidence="5 8" id="KW-0560">Oxidoreductase</keyword>
<protein>
    <submittedName>
        <fullName evidence="9">Cytochrome P450</fullName>
    </submittedName>
</protein>
<comment type="similarity">
    <text evidence="2 8">Belongs to the cytochrome P450 family.</text>
</comment>
<keyword evidence="4 8" id="KW-0479">Metal-binding</keyword>
<dbReference type="InterPro" id="IPR036396">
    <property type="entry name" value="Cyt_P450_sf"/>
</dbReference>
<dbReference type="PROSITE" id="PS00086">
    <property type="entry name" value="CYTOCHROME_P450"/>
    <property type="match status" value="1"/>
</dbReference>
<keyword evidence="10" id="KW-1185">Reference proteome</keyword>
<name>A0ABW3ME58_9PSEU</name>
<dbReference type="InterPro" id="IPR050479">
    <property type="entry name" value="CYP11_CYP27_families"/>
</dbReference>
<dbReference type="CDD" id="cd00302">
    <property type="entry name" value="cytochrome_P450"/>
    <property type="match status" value="1"/>
</dbReference>
<organism evidence="9 10">
    <name type="scientific">Kibdelosporangium lantanae</name>
    <dbReference type="NCBI Taxonomy" id="1497396"/>
    <lineage>
        <taxon>Bacteria</taxon>
        <taxon>Bacillati</taxon>
        <taxon>Actinomycetota</taxon>
        <taxon>Actinomycetes</taxon>
        <taxon>Pseudonocardiales</taxon>
        <taxon>Pseudonocardiaceae</taxon>
        <taxon>Kibdelosporangium</taxon>
    </lineage>
</organism>
<reference evidence="10" key="1">
    <citation type="journal article" date="2019" name="Int. J. Syst. Evol. Microbiol.">
        <title>The Global Catalogue of Microorganisms (GCM) 10K type strain sequencing project: providing services to taxonomists for standard genome sequencing and annotation.</title>
        <authorList>
            <consortium name="The Broad Institute Genomics Platform"/>
            <consortium name="The Broad Institute Genome Sequencing Center for Infectious Disease"/>
            <person name="Wu L."/>
            <person name="Ma J."/>
        </authorList>
    </citation>
    <scope>NUCLEOTIDE SEQUENCE [LARGE SCALE GENOMIC DNA]</scope>
    <source>
        <strain evidence="10">JCM 31486</strain>
    </source>
</reference>
<dbReference type="Gene3D" id="1.10.630.10">
    <property type="entry name" value="Cytochrome P450"/>
    <property type="match status" value="1"/>
</dbReference>
<dbReference type="PANTHER" id="PTHR24279:SF120">
    <property type="entry name" value="CYTOCHROME P450"/>
    <property type="match status" value="1"/>
</dbReference>
<evidence type="ECO:0000256" key="4">
    <source>
        <dbReference type="ARBA" id="ARBA00022723"/>
    </source>
</evidence>
<dbReference type="InterPro" id="IPR001128">
    <property type="entry name" value="Cyt_P450"/>
</dbReference>
<evidence type="ECO:0000256" key="2">
    <source>
        <dbReference type="ARBA" id="ARBA00010617"/>
    </source>
</evidence>
<evidence type="ECO:0000256" key="1">
    <source>
        <dbReference type="ARBA" id="ARBA00001971"/>
    </source>
</evidence>
<comment type="cofactor">
    <cofactor evidence="1">
        <name>heme</name>
        <dbReference type="ChEBI" id="CHEBI:30413"/>
    </cofactor>
</comment>
<keyword evidence="7 8" id="KW-0503">Monooxygenase</keyword>
<dbReference type="InterPro" id="IPR002403">
    <property type="entry name" value="Cyt_P450_E_grp-IV"/>
</dbReference>
<comment type="caution">
    <text evidence="9">The sequence shown here is derived from an EMBL/GenBank/DDBJ whole genome shotgun (WGS) entry which is preliminary data.</text>
</comment>
<gene>
    <name evidence="9" type="ORF">ACFQ1S_26720</name>
</gene>
<evidence type="ECO:0000313" key="9">
    <source>
        <dbReference type="EMBL" id="MFD1048872.1"/>
    </source>
</evidence>
<keyword evidence="3 8" id="KW-0349">Heme</keyword>
<evidence type="ECO:0000256" key="3">
    <source>
        <dbReference type="ARBA" id="ARBA00022617"/>
    </source>
</evidence>
<evidence type="ECO:0000256" key="6">
    <source>
        <dbReference type="ARBA" id="ARBA00023004"/>
    </source>
</evidence>
<dbReference type="PRINTS" id="PR00465">
    <property type="entry name" value="EP450IV"/>
</dbReference>
<dbReference type="InterPro" id="IPR017972">
    <property type="entry name" value="Cyt_P450_CS"/>
</dbReference>